<sequence>MLFVVQCLHDRGVLLSATLKILSNWSIPSTWIKRIFADTDILTNPQVFQGYKELTKACPDSVQVLVYPPKNFITDDGYINFEKYSPDDWIEEKDDIEIILRKVKEIKIESIEKYHQNFRVVEKSEIQLKRGKPNEEVIQWLCDYFQGRLLYISETSQFFYYQQKGYWGVFNSKTLLDRVLSDVETNQWSYQILENALKLVAPKFFRDAEEVMQLFLNRRYIGFQNGVWDFETGKLLEHDPQLYISGLLPFNYVSASQPPFKPSAPGFVLGL</sequence>
<protein>
    <recommendedName>
        <fullName evidence="1">Bacteriophage/plasmid primase P4 C-terminal domain-containing protein</fullName>
    </recommendedName>
</protein>
<dbReference type="EMBL" id="MH591111">
    <property type="protein sequence ID" value="AYC65565.1"/>
    <property type="molecule type" value="Genomic_DNA"/>
</dbReference>
<organism evidence="2">
    <name type="scientific">Glaukea argentea</name>
    <dbReference type="NCBI Taxonomy" id="2894057"/>
    <lineage>
        <taxon>Eukaryota</taxon>
        <taxon>Viridiplantae</taxon>
        <taxon>Chlorophyta</taxon>
        <taxon>core chlorophytes</taxon>
        <taxon>Ulvophyceae</taxon>
        <taxon>TCBD clade</taxon>
        <taxon>Bryopsidales</taxon>
        <taxon>Halimedineae</taxon>
        <taxon>Halimedaceae</taxon>
        <taxon>Udoteae</taxon>
        <taxon>Glaukea</taxon>
    </lineage>
</organism>
<keyword evidence="2" id="KW-0934">Plastid</keyword>
<dbReference type="RefSeq" id="YP_009519586.1">
    <property type="nucleotide sequence ID" value="NC_039527.1"/>
</dbReference>
<accession>A0A386B1I5</accession>
<dbReference type="InterPro" id="IPR014818">
    <property type="entry name" value="Phage/plasmid_primase_P4_C"/>
</dbReference>
<evidence type="ECO:0000259" key="1">
    <source>
        <dbReference type="Pfam" id="PF08706"/>
    </source>
</evidence>
<evidence type="ECO:0000313" key="2">
    <source>
        <dbReference type="EMBL" id="AYC65565.1"/>
    </source>
</evidence>
<feature type="domain" description="Bacteriophage/plasmid primase P4 C-terminal" evidence="1">
    <location>
        <begin position="140"/>
        <end position="258"/>
    </location>
</feature>
<dbReference type="AlphaFoldDB" id="A0A386B1I5"/>
<keyword evidence="2" id="KW-0150">Chloroplast</keyword>
<gene>
    <name evidence="2" type="primary">orf271</name>
</gene>
<dbReference type="Pfam" id="PF08706">
    <property type="entry name" value="D5_N"/>
    <property type="match status" value="1"/>
</dbReference>
<proteinExistence type="predicted"/>
<name>A0A386B1I5_9CHLO</name>
<reference evidence="2" key="2">
    <citation type="journal article" date="2019" name="Mol. Phylogenet. Evol.">
        <title>Reassessment of the classification of bryopsidales (chlorophyta) based on chloroplast phylogenomic analyses.</title>
        <authorList>
            <person name="Cremen M.C."/>
            <person name="Leliaert F."/>
            <person name="West J."/>
            <person name="Lam D.W."/>
            <person name="Shimada S."/>
            <person name="Lopez-Bautista J.M."/>
            <person name="Verbruggen H."/>
        </authorList>
    </citation>
    <scope>NUCLEOTIDE SEQUENCE</scope>
</reference>
<reference evidence="2" key="1">
    <citation type="submission" date="2018-07" db="EMBL/GenBank/DDBJ databases">
        <authorList>
            <person name="Quirk P.G."/>
            <person name="Krulwich T.A."/>
        </authorList>
    </citation>
    <scope>NUCLEOTIDE SEQUENCE</scope>
</reference>
<dbReference type="GeneID" id="38279532"/>
<geneLocation type="chloroplast" evidence="2"/>